<keyword evidence="5" id="KW-0460">Magnesium</keyword>
<dbReference type="Proteomes" id="UP000008694">
    <property type="component" value="Unassembled WGS sequence"/>
</dbReference>
<dbReference type="Pfam" id="PF03492">
    <property type="entry name" value="Methyltransf_7"/>
    <property type="match status" value="1"/>
</dbReference>
<accession>D7KUC6</accession>
<evidence type="ECO:0000256" key="2">
    <source>
        <dbReference type="ARBA" id="ARBA00022679"/>
    </source>
</evidence>
<sequence length="177" mass="20094">MYILCGGEGPESYNQQSSYQRALLEVAKEKMTEAISANLNLDLISNQFSIADFGCASGPNTFVSVQNIIDAVEEKYRRETGQNPANNIKFQVLFNDFSINDFNTLFQTLPQGRRYYSAGWDSWFLSRLWIMDRDSPLWNKDMQCTGYNQAVKKRILINTLSTPIILDARAEELVPGG</sequence>
<dbReference type="InterPro" id="IPR029063">
    <property type="entry name" value="SAM-dependent_MTases_sf"/>
</dbReference>
<dbReference type="AlphaFoldDB" id="D7KUC6"/>
<dbReference type="GO" id="GO:0008168">
    <property type="term" value="F:methyltransferase activity"/>
    <property type="evidence" value="ECO:0007669"/>
    <property type="project" value="UniProtKB-KW"/>
</dbReference>
<keyword evidence="1" id="KW-0489">Methyltransferase</keyword>
<reference evidence="7" key="1">
    <citation type="journal article" date="2011" name="Nat. Genet.">
        <title>The Arabidopsis lyrata genome sequence and the basis of rapid genome size change.</title>
        <authorList>
            <person name="Hu T.T."/>
            <person name="Pattyn P."/>
            <person name="Bakker E.G."/>
            <person name="Cao J."/>
            <person name="Cheng J.-F."/>
            <person name="Clark R.M."/>
            <person name="Fahlgren N."/>
            <person name="Fawcett J.A."/>
            <person name="Grimwood J."/>
            <person name="Gundlach H."/>
            <person name="Haberer G."/>
            <person name="Hollister J.D."/>
            <person name="Ossowski S."/>
            <person name="Ottilar R.P."/>
            <person name="Salamov A.A."/>
            <person name="Schneeberger K."/>
            <person name="Spannagl M."/>
            <person name="Wang X."/>
            <person name="Yang L."/>
            <person name="Nasrallah M.E."/>
            <person name="Bergelson J."/>
            <person name="Carrington J.C."/>
            <person name="Gaut B.S."/>
            <person name="Schmutz J."/>
            <person name="Mayer K.F.X."/>
            <person name="Van de Peer Y."/>
            <person name="Grigoriev I.V."/>
            <person name="Nordborg M."/>
            <person name="Weigel D."/>
            <person name="Guo Y.-L."/>
        </authorList>
    </citation>
    <scope>NUCLEOTIDE SEQUENCE [LARGE SCALE GENOMIC DNA]</scope>
    <source>
        <strain evidence="7">cv. MN47</strain>
    </source>
</reference>
<evidence type="ECO:0000313" key="6">
    <source>
        <dbReference type="EMBL" id="EFH64798.1"/>
    </source>
</evidence>
<dbReference type="InterPro" id="IPR042086">
    <property type="entry name" value="MeTrfase_capping"/>
</dbReference>
<keyword evidence="3" id="KW-0949">S-adenosyl-L-methionine</keyword>
<dbReference type="GO" id="GO:0046872">
    <property type="term" value="F:metal ion binding"/>
    <property type="evidence" value="ECO:0007669"/>
    <property type="project" value="UniProtKB-KW"/>
</dbReference>
<dbReference type="GO" id="GO:0032259">
    <property type="term" value="P:methylation"/>
    <property type="evidence" value="ECO:0007669"/>
    <property type="project" value="UniProtKB-KW"/>
</dbReference>
<evidence type="ECO:0000256" key="4">
    <source>
        <dbReference type="ARBA" id="ARBA00022723"/>
    </source>
</evidence>
<keyword evidence="4" id="KW-0479">Metal-binding</keyword>
<evidence type="ECO:0000256" key="5">
    <source>
        <dbReference type="ARBA" id="ARBA00022842"/>
    </source>
</evidence>
<dbReference type="InterPro" id="IPR005299">
    <property type="entry name" value="MeTrfase_7"/>
</dbReference>
<dbReference type="SUPFAM" id="SSF53335">
    <property type="entry name" value="S-adenosyl-L-methionine-dependent methyltransferases"/>
    <property type="match status" value="1"/>
</dbReference>
<organism evidence="7">
    <name type="scientific">Arabidopsis lyrata subsp. lyrata</name>
    <name type="common">Lyre-leaved rock-cress</name>
    <dbReference type="NCBI Taxonomy" id="81972"/>
    <lineage>
        <taxon>Eukaryota</taxon>
        <taxon>Viridiplantae</taxon>
        <taxon>Streptophyta</taxon>
        <taxon>Embryophyta</taxon>
        <taxon>Tracheophyta</taxon>
        <taxon>Spermatophyta</taxon>
        <taxon>Magnoliopsida</taxon>
        <taxon>eudicotyledons</taxon>
        <taxon>Gunneridae</taxon>
        <taxon>Pentapetalae</taxon>
        <taxon>rosids</taxon>
        <taxon>malvids</taxon>
        <taxon>Brassicales</taxon>
        <taxon>Brassicaceae</taxon>
        <taxon>Camelineae</taxon>
        <taxon>Arabidopsis</taxon>
    </lineage>
</organism>
<dbReference type="PANTHER" id="PTHR31009">
    <property type="entry name" value="S-ADENOSYL-L-METHIONINE:CARBOXYL METHYLTRANSFERASE FAMILY PROTEIN"/>
    <property type="match status" value="1"/>
</dbReference>
<name>D7KUC6_ARALL</name>
<evidence type="ECO:0000313" key="7">
    <source>
        <dbReference type="Proteomes" id="UP000008694"/>
    </source>
</evidence>
<dbReference type="Gene3D" id="3.40.50.150">
    <property type="entry name" value="Vaccinia Virus protein VP39"/>
    <property type="match status" value="1"/>
</dbReference>
<keyword evidence="7" id="KW-1185">Reference proteome</keyword>
<proteinExistence type="predicted"/>
<gene>
    <name evidence="6" type="ORF">ARALYDRAFT_676130</name>
</gene>
<dbReference type="STRING" id="81972.D7KUC6"/>
<evidence type="ECO:0000256" key="1">
    <source>
        <dbReference type="ARBA" id="ARBA00022603"/>
    </source>
</evidence>
<dbReference type="eggNOG" id="ENOG502QUIN">
    <property type="taxonomic scope" value="Eukaryota"/>
</dbReference>
<dbReference type="Gramene" id="Al_scaffold_0002_1280">
    <property type="protein sequence ID" value="Al_scaffold_0002_1280"/>
    <property type="gene ID" value="Al_scaffold_0002_1280"/>
</dbReference>
<dbReference type="Gene3D" id="1.10.1200.270">
    <property type="entry name" value="Methyltransferase, alpha-helical capping domain"/>
    <property type="match status" value="1"/>
</dbReference>
<dbReference type="HOGENOM" id="CLU_019628_1_0_1"/>
<keyword evidence="2" id="KW-0808">Transferase</keyword>
<dbReference type="EMBL" id="GL348714">
    <property type="protein sequence ID" value="EFH64798.1"/>
    <property type="molecule type" value="Genomic_DNA"/>
</dbReference>
<protein>
    <submittedName>
        <fullName evidence="6">Predicted protein</fullName>
    </submittedName>
</protein>
<evidence type="ECO:0000256" key="3">
    <source>
        <dbReference type="ARBA" id="ARBA00022691"/>
    </source>
</evidence>